<dbReference type="PROSITE" id="PS51061">
    <property type="entry name" value="R3H"/>
    <property type="match status" value="1"/>
</dbReference>
<feature type="compositionally biased region" description="Low complexity" evidence="2">
    <location>
        <begin position="25"/>
        <end position="40"/>
    </location>
</feature>
<comment type="caution">
    <text evidence="5">The sequence shown here is derived from an EMBL/GenBank/DDBJ whole genome shotgun (WGS) entry which is preliminary data.</text>
</comment>
<dbReference type="InterPro" id="IPR001841">
    <property type="entry name" value="Znf_RING"/>
</dbReference>
<dbReference type="InterPro" id="IPR013087">
    <property type="entry name" value="Znf_C2H2_type"/>
</dbReference>
<dbReference type="PROSITE" id="PS00028">
    <property type="entry name" value="ZINC_FINGER_C2H2_1"/>
    <property type="match status" value="1"/>
</dbReference>
<dbReference type="InterPro" id="IPR036867">
    <property type="entry name" value="R3H_dom_sf"/>
</dbReference>
<keyword evidence="1" id="KW-0862">Zinc</keyword>
<evidence type="ECO:0000313" key="5">
    <source>
        <dbReference type="EMBL" id="KAK3256940.1"/>
    </source>
</evidence>
<dbReference type="GO" id="GO:0072344">
    <property type="term" value="P:rescue of stalled ribosome"/>
    <property type="evidence" value="ECO:0007669"/>
    <property type="project" value="InterPro"/>
</dbReference>
<sequence>MGKPSTEGDSQGHTSGPVDNAPPASSDSHSTGFSGSSRSNGKGESRGRRGRGSKGSGARGPGGRSRASDAAETETETAESFARGEDAPANAPPAGQERKGRKGGRGGALPADQQHAHGKGGRGGALPADQQHAHGKGGRGGALPADQQHAHGKGGRGGALPADQQHAHGKGGRGRGSHVKGGESGGPAKGRGKDGCRHSAGTRDRGGDHRHRRDGGDSARWRRADVIPPTSGPPNPAEAAPVSDDAHCIVCCNPLTIAAFMSCGHSQVCAECCLRSRMLFKDRKCPLCKADQPEVLLAAVDSAGRPAGYAGSAAALQGRASYLQLMKLPERSEHNGGFWAKQWDESWEAYLLVAPDEAALGRSNQLERSDAAAAAASGAALRQITSVACGLCAEQGLPCPQLSTMRDLQQHAQRVHKRLMCPLCRESRCVFSHEQELFVAMDLKSHMTQHPECQFCKQRFYDNDSLYGHMSREHFHCYVCEQAGTPHQYFQDYENLQGHFEQAHHACQEPECLIRRFVVFLTDEELRTHHLERHTGRMPRWQQGRGRRLDAQMQVGSSMIEERRRLHQAERRQQTRPPTEEEFPTLAGSGGSRPEGPGGGDGDNGLRIIDDDLGREREAEESRTGVRQSTPVQRPDAAAEAFPALPASAAPRTYWGPGMRSAQPNAGGGEGATGGEAQHPPGPSNALEQVQVQCGCGRRTRRVQAPAVGEEAPRPLECDDECARHRRREQLAAAFGVVDSSAVASEQAAQAFTPELLAMASRNVKWVEQVEGAFTDLIGSTAKRASLPAMPKAERGLVHDLAKHYHLATHSYGNEPKRHIDIFRVANSLIPPLRLSQVAKMQASTLQTALKQQHPLPGGMGLDGVMLAAPQWRLQFSEVAPHVEVNRVLWEFQ</sequence>
<keyword evidence="1" id="KW-0479">Metal-binding</keyword>
<dbReference type="Gene3D" id="3.30.40.10">
    <property type="entry name" value="Zinc/RING finger domain, C3HC4 (zinc finger)"/>
    <property type="match status" value="1"/>
</dbReference>
<dbReference type="Pfam" id="PF23230">
    <property type="entry name" value="zf-C2H2_13"/>
    <property type="match status" value="1"/>
</dbReference>
<evidence type="ECO:0000313" key="6">
    <source>
        <dbReference type="Proteomes" id="UP001190700"/>
    </source>
</evidence>
<dbReference type="PANTHER" id="PTHR22938:SF0">
    <property type="entry name" value="E3 UBIQUITIN-PROTEIN LIGASE ZNF598"/>
    <property type="match status" value="1"/>
</dbReference>
<feature type="compositionally biased region" description="Gly residues" evidence="2">
    <location>
        <begin position="53"/>
        <end position="63"/>
    </location>
</feature>
<evidence type="ECO:0008006" key="7">
    <source>
        <dbReference type="Google" id="ProtNLM"/>
    </source>
</evidence>
<dbReference type="GO" id="GO:0061630">
    <property type="term" value="F:ubiquitin protein ligase activity"/>
    <property type="evidence" value="ECO:0007669"/>
    <property type="project" value="InterPro"/>
</dbReference>
<dbReference type="GO" id="GO:0008270">
    <property type="term" value="F:zinc ion binding"/>
    <property type="evidence" value="ECO:0007669"/>
    <property type="project" value="UniProtKB-KW"/>
</dbReference>
<dbReference type="GO" id="GO:0043022">
    <property type="term" value="F:ribosome binding"/>
    <property type="evidence" value="ECO:0007669"/>
    <property type="project" value="TreeGrafter"/>
</dbReference>
<feature type="domain" description="RING-type" evidence="3">
    <location>
        <begin position="248"/>
        <end position="289"/>
    </location>
</feature>
<protein>
    <recommendedName>
        <fullName evidence="7">RING-type E3 ubiquitin transferase</fullName>
    </recommendedName>
</protein>
<dbReference type="InterPro" id="IPR044288">
    <property type="entry name" value="ZNF598/HEL2"/>
</dbReference>
<feature type="compositionally biased region" description="Low complexity" evidence="2">
    <location>
        <begin position="635"/>
        <end position="651"/>
    </location>
</feature>
<keyword evidence="1" id="KW-0863">Zinc-finger</keyword>
<reference evidence="5 6" key="1">
    <citation type="journal article" date="2015" name="Genome Biol. Evol.">
        <title>Comparative Genomics of a Bacterivorous Green Alga Reveals Evolutionary Causalities and Consequences of Phago-Mixotrophic Mode of Nutrition.</title>
        <authorList>
            <person name="Burns J.A."/>
            <person name="Paasch A."/>
            <person name="Narechania A."/>
            <person name="Kim E."/>
        </authorList>
    </citation>
    <scope>NUCLEOTIDE SEQUENCE [LARGE SCALE GENOMIC DNA]</scope>
    <source>
        <strain evidence="5 6">PLY_AMNH</strain>
    </source>
</reference>
<dbReference type="SMART" id="SM00355">
    <property type="entry name" value="ZnF_C2H2"/>
    <property type="match status" value="5"/>
</dbReference>
<feature type="compositionally biased region" description="Basic and acidic residues" evidence="2">
    <location>
        <begin position="214"/>
        <end position="225"/>
    </location>
</feature>
<dbReference type="Proteomes" id="UP001190700">
    <property type="component" value="Unassembled WGS sequence"/>
</dbReference>
<dbReference type="Pfam" id="PF01424">
    <property type="entry name" value="R3H"/>
    <property type="match status" value="1"/>
</dbReference>
<evidence type="ECO:0000259" key="3">
    <source>
        <dbReference type="PROSITE" id="PS50089"/>
    </source>
</evidence>
<feature type="compositionally biased region" description="Gly residues" evidence="2">
    <location>
        <begin position="588"/>
        <end position="603"/>
    </location>
</feature>
<keyword evidence="6" id="KW-1185">Reference proteome</keyword>
<dbReference type="SUPFAM" id="SSF82708">
    <property type="entry name" value="R3H domain"/>
    <property type="match status" value="1"/>
</dbReference>
<dbReference type="AlphaFoldDB" id="A0AAE0KQN8"/>
<proteinExistence type="predicted"/>
<name>A0AAE0KQN8_9CHLO</name>
<feature type="compositionally biased region" description="Basic and acidic residues" evidence="2">
    <location>
        <begin position="191"/>
        <end position="207"/>
    </location>
</feature>
<gene>
    <name evidence="5" type="ORF">CYMTET_33954</name>
</gene>
<feature type="domain" description="R3H" evidence="4">
    <location>
        <begin position="761"/>
        <end position="826"/>
    </location>
</feature>
<feature type="region of interest" description="Disordered" evidence="2">
    <location>
        <begin position="565"/>
        <end position="688"/>
    </location>
</feature>
<dbReference type="Gene3D" id="3.30.1370.50">
    <property type="entry name" value="R3H-like domain"/>
    <property type="match status" value="1"/>
</dbReference>
<dbReference type="EMBL" id="LGRX02021202">
    <property type="protein sequence ID" value="KAK3256940.1"/>
    <property type="molecule type" value="Genomic_DNA"/>
</dbReference>
<dbReference type="InterPro" id="IPR001374">
    <property type="entry name" value="R3H_dom"/>
</dbReference>
<evidence type="ECO:0000256" key="2">
    <source>
        <dbReference type="SAM" id="MobiDB-lite"/>
    </source>
</evidence>
<dbReference type="SUPFAM" id="SSF57850">
    <property type="entry name" value="RING/U-box"/>
    <property type="match status" value="1"/>
</dbReference>
<evidence type="ECO:0000259" key="4">
    <source>
        <dbReference type="PROSITE" id="PS51061"/>
    </source>
</evidence>
<dbReference type="InterPro" id="IPR056437">
    <property type="entry name" value="Znf-C2H2_ZNF598/HEL2"/>
</dbReference>
<dbReference type="GO" id="GO:0003676">
    <property type="term" value="F:nucleic acid binding"/>
    <property type="evidence" value="ECO:0007669"/>
    <property type="project" value="UniProtKB-UniRule"/>
</dbReference>
<accession>A0AAE0KQN8</accession>
<evidence type="ECO:0000256" key="1">
    <source>
        <dbReference type="PROSITE-ProRule" id="PRU00175"/>
    </source>
</evidence>
<feature type="non-terminal residue" evidence="5">
    <location>
        <position position="893"/>
    </location>
</feature>
<dbReference type="PROSITE" id="PS50089">
    <property type="entry name" value="ZF_RING_2"/>
    <property type="match status" value="1"/>
</dbReference>
<feature type="region of interest" description="Disordered" evidence="2">
    <location>
        <begin position="1"/>
        <end position="240"/>
    </location>
</feature>
<dbReference type="GO" id="GO:0016567">
    <property type="term" value="P:protein ubiquitination"/>
    <property type="evidence" value="ECO:0007669"/>
    <property type="project" value="TreeGrafter"/>
</dbReference>
<dbReference type="CDD" id="cd02325">
    <property type="entry name" value="R3H"/>
    <property type="match status" value="1"/>
</dbReference>
<feature type="compositionally biased region" description="Basic and acidic residues" evidence="2">
    <location>
        <begin position="608"/>
        <end position="624"/>
    </location>
</feature>
<dbReference type="PANTHER" id="PTHR22938">
    <property type="entry name" value="ZINC FINGER PROTEIN 598"/>
    <property type="match status" value="1"/>
</dbReference>
<dbReference type="SMART" id="SM00393">
    <property type="entry name" value="R3H"/>
    <property type="match status" value="1"/>
</dbReference>
<organism evidence="5 6">
    <name type="scientific">Cymbomonas tetramitiformis</name>
    <dbReference type="NCBI Taxonomy" id="36881"/>
    <lineage>
        <taxon>Eukaryota</taxon>
        <taxon>Viridiplantae</taxon>
        <taxon>Chlorophyta</taxon>
        <taxon>Pyramimonadophyceae</taxon>
        <taxon>Pyramimonadales</taxon>
        <taxon>Pyramimonadaceae</taxon>
        <taxon>Cymbomonas</taxon>
    </lineage>
</organism>
<feature type="compositionally biased region" description="Basic residues" evidence="2">
    <location>
        <begin position="167"/>
        <end position="178"/>
    </location>
</feature>
<dbReference type="InterPro" id="IPR013083">
    <property type="entry name" value="Znf_RING/FYVE/PHD"/>
</dbReference>